<evidence type="ECO:0000256" key="1">
    <source>
        <dbReference type="SAM" id="MobiDB-lite"/>
    </source>
</evidence>
<dbReference type="KEGG" id="mcha:111022710"/>
<dbReference type="PANTHER" id="PTHR45654">
    <property type="entry name" value="HOMEOBOX-LEUCINE ZIPPER PROTEIN MERISTEM L1"/>
    <property type="match status" value="1"/>
</dbReference>
<dbReference type="InterPro" id="IPR042160">
    <property type="entry name" value="HD-Zip_IV"/>
</dbReference>
<dbReference type="GeneID" id="111022710"/>
<evidence type="ECO:0000313" key="4">
    <source>
        <dbReference type="RefSeq" id="XP_022155620.1"/>
    </source>
</evidence>
<name>A0A6J1DMX9_MOMCH</name>
<dbReference type="Proteomes" id="UP000504603">
    <property type="component" value="Unplaced"/>
</dbReference>
<dbReference type="PROSITE" id="PS50848">
    <property type="entry name" value="START"/>
    <property type="match status" value="1"/>
</dbReference>
<proteinExistence type="predicted"/>
<protein>
    <submittedName>
        <fullName evidence="4">Homeobox-leucine zipper protein HDG2-like</fullName>
    </submittedName>
</protein>
<dbReference type="OrthoDB" id="943937at2759"/>
<feature type="domain" description="START" evidence="2">
    <location>
        <begin position="73"/>
        <end position="255"/>
    </location>
</feature>
<keyword evidence="3" id="KW-1185">Reference proteome</keyword>
<feature type="compositionally biased region" description="Basic and acidic residues" evidence="1">
    <location>
        <begin position="1"/>
        <end position="10"/>
    </location>
</feature>
<accession>A0A6J1DMX9</accession>
<feature type="region of interest" description="Disordered" evidence="1">
    <location>
        <begin position="1"/>
        <end position="21"/>
    </location>
</feature>
<reference evidence="4" key="1">
    <citation type="submission" date="2025-08" db="UniProtKB">
        <authorList>
            <consortium name="RefSeq"/>
        </authorList>
    </citation>
    <scope>IDENTIFICATION</scope>
    <source>
        <strain evidence="4">OHB3-1</strain>
    </source>
</reference>
<gene>
    <name evidence="4" type="primary">LOC111022710</name>
</gene>
<dbReference type="RefSeq" id="XP_022155620.1">
    <property type="nucleotide sequence ID" value="XM_022299928.1"/>
</dbReference>
<sequence>MEQNSNREEQSNTENNVSDKDFAASPNASAVLQTSPPGTSMDIFFNDGLDFLEVQRVNNIVRAAYKEFMTLASKENAWVLSPPMVGSIEEFQEMFHTPPPHGSTVQCSIESAILPIPSHFLISLMMDAEKWASTFSHIICHGSDEVVLKPLRTFLSTADTEVILVNAQFRLPAEFLPRWSTCFLRFKKLVSQNIYAIFDVSTDYFEDTVCDPTQRIEYKRRPSGVIIRQRDEQSEVVWVENAEVEVIDVPKNALSNFTLTAKNWVSILSHNLNRRRSRLMASGVLKKTHEISELLRITENMKRMYLERINPFPSERKWELFTTDKIRISRDMSASCIGYQNDYIATSTIHISQSPTKLFEFLARNNVKFQWLSIMHPEQLEMAVACFTEDQRNCITLCMKSETGDEVLIFT</sequence>
<dbReference type="PANTHER" id="PTHR45654:SF48">
    <property type="entry name" value="START DOMAIN-CONTAINING PROTEIN"/>
    <property type="match status" value="1"/>
</dbReference>
<evidence type="ECO:0000313" key="3">
    <source>
        <dbReference type="Proteomes" id="UP000504603"/>
    </source>
</evidence>
<dbReference type="AlphaFoldDB" id="A0A6J1DMX9"/>
<evidence type="ECO:0000259" key="2">
    <source>
        <dbReference type="PROSITE" id="PS50848"/>
    </source>
</evidence>
<organism evidence="3 4">
    <name type="scientific">Momordica charantia</name>
    <name type="common">Bitter gourd</name>
    <name type="synonym">Balsam pear</name>
    <dbReference type="NCBI Taxonomy" id="3673"/>
    <lineage>
        <taxon>Eukaryota</taxon>
        <taxon>Viridiplantae</taxon>
        <taxon>Streptophyta</taxon>
        <taxon>Embryophyta</taxon>
        <taxon>Tracheophyta</taxon>
        <taxon>Spermatophyta</taxon>
        <taxon>Magnoliopsida</taxon>
        <taxon>eudicotyledons</taxon>
        <taxon>Gunneridae</taxon>
        <taxon>Pentapetalae</taxon>
        <taxon>rosids</taxon>
        <taxon>fabids</taxon>
        <taxon>Cucurbitales</taxon>
        <taxon>Cucurbitaceae</taxon>
        <taxon>Momordiceae</taxon>
        <taxon>Momordica</taxon>
    </lineage>
</organism>
<dbReference type="GO" id="GO:0003677">
    <property type="term" value="F:DNA binding"/>
    <property type="evidence" value="ECO:0007669"/>
    <property type="project" value="UniProtKB-KW"/>
</dbReference>
<dbReference type="GO" id="GO:0008289">
    <property type="term" value="F:lipid binding"/>
    <property type="evidence" value="ECO:0007669"/>
    <property type="project" value="InterPro"/>
</dbReference>
<dbReference type="SUPFAM" id="SSF55961">
    <property type="entry name" value="Bet v1-like"/>
    <property type="match status" value="1"/>
</dbReference>
<dbReference type="InterPro" id="IPR002913">
    <property type="entry name" value="START_lipid-bd_dom"/>
</dbReference>